<dbReference type="Proteomes" id="UP001202961">
    <property type="component" value="Unassembled WGS sequence"/>
</dbReference>
<protein>
    <submittedName>
        <fullName evidence="1">Uncharacterized protein</fullName>
    </submittedName>
</protein>
<comment type="caution">
    <text evidence="1">The sequence shown here is derived from an EMBL/GenBank/DDBJ whole genome shotgun (WGS) entry which is preliminary data.</text>
</comment>
<gene>
    <name evidence="1" type="ORF">NB063_29720</name>
</gene>
<organism evidence="1 2">
    <name type="scientific">Aporhodopirellula aestuarii</name>
    <dbReference type="NCBI Taxonomy" id="2950107"/>
    <lineage>
        <taxon>Bacteria</taxon>
        <taxon>Pseudomonadati</taxon>
        <taxon>Planctomycetota</taxon>
        <taxon>Planctomycetia</taxon>
        <taxon>Pirellulales</taxon>
        <taxon>Pirellulaceae</taxon>
        <taxon>Aporhodopirellula</taxon>
    </lineage>
</organism>
<keyword evidence="2" id="KW-1185">Reference proteome</keyword>
<evidence type="ECO:0000313" key="2">
    <source>
        <dbReference type="Proteomes" id="UP001202961"/>
    </source>
</evidence>
<sequence length="286" mass="32086">MDSRGRPPQHTFFYPMECYQPQLVEPLNCLARAGYGDVEIHLHHDNDTSDNLRAFLLNATETLNRDHGLLSRDSIGDLRYGFIHGNWALDNSHPDGCWCGVNDELTVLRETGCYADFTMPAAPHPAQTRMINSIYDALDDPDTAKSHDVGVPVCINRDRPTDSLLMIQGPLVISRPNWRRKPKVENGNLSGSQPPSAFRINDWLRAGVCIEGRSDWLFVKLHTHGAQEANSAVLLGDAMRNMHRGLKESSERHGFAYHYVTARETAQLVTQARLGVIDPDFGSLTW</sequence>
<accession>A0ABT0UCR8</accession>
<name>A0ABT0UCR8_9BACT</name>
<proteinExistence type="predicted"/>
<evidence type="ECO:0000313" key="1">
    <source>
        <dbReference type="EMBL" id="MCM2374824.1"/>
    </source>
</evidence>
<reference evidence="1 2" key="1">
    <citation type="journal article" date="2022" name="Syst. Appl. Microbiol.">
        <title>Rhodopirellula aestuarii sp. nov., a novel member of the genus Rhodopirellula isolated from brackish sediments collected in the Tagus River estuary, Portugal.</title>
        <authorList>
            <person name="Vitorino I.R."/>
            <person name="Klimek D."/>
            <person name="Calusinska M."/>
            <person name="Lobo-da-Cunha A."/>
            <person name="Vasconcelos V."/>
            <person name="Lage O.M."/>
        </authorList>
    </citation>
    <scope>NUCLEOTIDE SEQUENCE [LARGE SCALE GENOMIC DNA]</scope>
    <source>
        <strain evidence="1 2">ICT_H3.1</strain>
    </source>
</reference>
<dbReference type="EMBL" id="JAMQBK010000104">
    <property type="protein sequence ID" value="MCM2374824.1"/>
    <property type="molecule type" value="Genomic_DNA"/>
</dbReference>